<evidence type="ECO:0000313" key="6">
    <source>
        <dbReference type="Proteomes" id="UP000582974"/>
    </source>
</evidence>
<dbReference type="SMART" id="SM00342">
    <property type="entry name" value="HTH_ARAC"/>
    <property type="match status" value="1"/>
</dbReference>
<dbReference type="PANTHER" id="PTHR47894:SF1">
    <property type="entry name" value="HTH-TYPE TRANSCRIPTIONAL REGULATOR VQSM"/>
    <property type="match status" value="1"/>
</dbReference>
<evidence type="ECO:0000256" key="3">
    <source>
        <dbReference type="ARBA" id="ARBA00023163"/>
    </source>
</evidence>
<keyword evidence="3" id="KW-0804">Transcription</keyword>
<reference evidence="5 6" key="1">
    <citation type="submission" date="2020-07" db="EMBL/GenBank/DDBJ databases">
        <title>Genome of Haloechinothrix sp.</title>
        <authorList>
            <person name="Tang S.-K."/>
            <person name="Yang L."/>
            <person name="Zhu W.-Y."/>
        </authorList>
    </citation>
    <scope>NUCLEOTIDE SEQUENCE [LARGE SCALE GENOMIC DNA]</scope>
    <source>
        <strain evidence="5 6">YIM 98757</strain>
    </source>
</reference>
<evidence type="ECO:0000256" key="1">
    <source>
        <dbReference type="ARBA" id="ARBA00023015"/>
    </source>
</evidence>
<dbReference type="InterPro" id="IPR009057">
    <property type="entry name" value="Homeodomain-like_sf"/>
</dbReference>
<dbReference type="GO" id="GO:0000976">
    <property type="term" value="F:transcription cis-regulatory region binding"/>
    <property type="evidence" value="ECO:0007669"/>
    <property type="project" value="TreeGrafter"/>
</dbReference>
<dbReference type="PANTHER" id="PTHR47894">
    <property type="entry name" value="HTH-TYPE TRANSCRIPTIONAL REGULATOR GADX"/>
    <property type="match status" value="1"/>
</dbReference>
<dbReference type="Proteomes" id="UP000582974">
    <property type="component" value="Unassembled WGS sequence"/>
</dbReference>
<accession>A0A838A574</accession>
<evidence type="ECO:0000313" key="5">
    <source>
        <dbReference type="EMBL" id="MBA0124860.1"/>
    </source>
</evidence>
<keyword evidence="1" id="KW-0805">Transcription regulation</keyword>
<dbReference type="EMBL" id="JACCKD010000002">
    <property type="protein sequence ID" value="MBA0124860.1"/>
    <property type="molecule type" value="Genomic_DNA"/>
</dbReference>
<dbReference type="PROSITE" id="PS01124">
    <property type="entry name" value="HTH_ARAC_FAMILY_2"/>
    <property type="match status" value="1"/>
</dbReference>
<proteinExistence type="predicted"/>
<dbReference type="GO" id="GO:0005829">
    <property type="term" value="C:cytosol"/>
    <property type="evidence" value="ECO:0007669"/>
    <property type="project" value="TreeGrafter"/>
</dbReference>
<evidence type="ECO:0000256" key="2">
    <source>
        <dbReference type="ARBA" id="ARBA00023125"/>
    </source>
</evidence>
<dbReference type="SUPFAM" id="SSF46689">
    <property type="entry name" value="Homeodomain-like"/>
    <property type="match status" value="1"/>
</dbReference>
<feature type="domain" description="HTH araC/xylS-type" evidence="4">
    <location>
        <begin position="239"/>
        <end position="336"/>
    </location>
</feature>
<dbReference type="Pfam" id="PF12625">
    <property type="entry name" value="Arabinose_bd"/>
    <property type="match status" value="1"/>
</dbReference>
<dbReference type="InterPro" id="IPR032687">
    <property type="entry name" value="AraC-type_N"/>
</dbReference>
<keyword evidence="2" id="KW-0238">DNA-binding</keyword>
<comment type="caution">
    <text evidence="5">The sequence shown here is derived from an EMBL/GenBank/DDBJ whole genome shotgun (WGS) entry which is preliminary data.</text>
</comment>
<dbReference type="Pfam" id="PF12833">
    <property type="entry name" value="HTH_18"/>
    <property type="match status" value="1"/>
</dbReference>
<name>A0A838A574_9PSEU</name>
<gene>
    <name evidence="5" type="ORF">H0B56_04825</name>
</gene>
<organism evidence="5 6">
    <name type="scientific">Haloechinothrix aidingensis</name>
    <dbReference type="NCBI Taxonomy" id="2752311"/>
    <lineage>
        <taxon>Bacteria</taxon>
        <taxon>Bacillati</taxon>
        <taxon>Actinomycetota</taxon>
        <taxon>Actinomycetes</taxon>
        <taxon>Pseudonocardiales</taxon>
        <taxon>Pseudonocardiaceae</taxon>
        <taxon>Haloechinothrix</taxon>
    </lineage>
</organism>
<dbReference type="Gene3D" id="1.10.10.60">
    <property type="entry name" value="Homeodomain-like"/>
    <property type="match status" value="1"/>
</dbReference>
<dbReference type="AlphaFoldDB" id="A0A838A574"/>
<sequence>MVRWDVRRPAASALLLTKLGAEYGVATRTCLRGSGVTAEQLEDPSTELTAAQELAITRNLLDALGHPEGLGLRAGARYHLTTHGIWGFALISSPTLRSAIDVGLRFLDLTYSYCRIEVREGERGLLLVLAAPDVPGDLRRFAVERDVAAIRTLQSDLLAEPVALHGVRFAFPPPAGAVDRYTELCGVRPEFGVAENVVEIDPDLLDAPLPQADEHTAALMRQQCRELLERRQQRAGLAGRVREHVLTRMSSPPGRAEVAAALHISERTLHRRLAEEGTSYRDVLNDARAELAEDLLLTAGLPVAEVARRLGYVEVTSFSQAFRRWKGVGPRSFRGGPAPRKGL</sequence>
<protein>
    <submittedName>
        <fullName evidence="5">AraC family transcriptional regulator</fullName>
    </submittedName>
</protein>
<dbReference type="InterPro" id="IPR018060">
    <property type="entry name" value="HTH_AraC"/>
</dbReference>
<evidence type="ECO:0000259" key="4">
    <source>
        <dbReference type="PROSITE" id="PS01124"/>
    </source>
</evidence>
<dbReference type="GO" id="GO:0003700">
    <property type="term" value="F:DNA-binding transcription factor activity"/>
    <property type="evidence" value="ECO:0007669"/>
    <property type="project" value="InterPro"/>
</dbReference>
<keyword evidence="6" id="KW-1185">Reference proteome</keyword>